<accession>A0A0G3I7S6</accession>
<dbReference type="PATRIC" id="fig|1277257.4.peg.1046"/>
<dbReference type="PANTHER" id="PTHR43597">
    <property type="entry name" value="SULFUR ACCEPTOR PROTEIN CSDE"/>
    <property type="match status" value="1"/>
</dbReference>
<name>A0A0G3I7S6_LIBAF</name>
<dbReference type="Gene3D" id="3.90.1010.10">
    <property type="match status" value="1"/>
</dbReference>
<dbReference type="STRING" id="1277257.G293_04840"/>
<dbReference type="PANTHER" id="PTHR43597:SF5">
    <property type="entry name" value="SUFE-LIKE PROTEIN 2, CHLOROPLASTIC"/>
    <property type="match status" value="1"/>
</dbReference>
<protein>
    <recommendedName>
        <fullName evidence="2">Fe-S metabolism associated domain-containing protein</fullName>
    </recommendedName>
</protein>
<dbReference type="InterPro" id="IPR003808">
    <property type="entry name" value="Fe-S_metab-assoc_dom"/>
</dbReference>
<dbReference type="EMBL" id="CP004021">
    <property type="protein sequence ID" value="AKK20583.1"/>
    <property type="molecule type" value="Genomic_DNA"/>
</dbReference>
<evidence type="ECO:0000259" key="2">
    <source>
        <dbReference type="Pfam" id="PF02657"/>
    </source>
</evidence>
<dbReference type="RefSeq" id="WP_047264538.1">
    <property type="nucleotide sequence ID" value="NZ_CP004021.1"/>
</dbReference>
<dbReference type="Pfam" id="PF02657">
    <property type="entry name" value="SufE"/>
    <property type="match status" value="1"/>
</dbReference>
<feature type="domain" description="Fe-S metabolism associated" evidence="2">
    <location>
        <begin position="9"/>
        <end position="132"/>
    </location>
</feature>
<organism evidence="3 4">
    <name type="scientific">Candidatus Liberibacter africanus PTSAPSY</name>
    <dbReference type="NCBI Taxonomy" id="1277257"/>
    <lineage>
        <taxon>Bacteria</taxon>
        <taxon>Pseudomonadati</taxon>
        <taxon>Pseudomonadota</taxon>
        <taxon>Alphaproteobacteria</taxon>
        <taxon>Hyphomicrobiales</taxon>
        <taxon>Rhizobiaceae</taxon>
        <taxon>Liberibacter</taxon>
    </lineage>
</organism>
<keyword evidence="4" id="KW-1185">Reference proteome</keyword>
<dbReference type="AlphaFoldDB" id="A0A0G3I7S6"/>
<dbReference type="KEGG" id="lau:G293_04840"/>
<sequence length="145" mass="17110">MIPINDIIENMNIIDDIEDRYHYLIELGKKLPPFPKEYMIDENIISACVSKLWMVTYLENKKKQDPIMVLYAFSDSQIVCGILYIIRSIYANKSISEILKIDSLEILQRIGLTEYLSQKRINGLHTVIHKIQYFIKEYSDSYLKK</sequence>
<evidence type="ECO:0000313" key="4">
    <source>
        <dbReference type="Proteomes" id="UP000035503"/>
    </source>
</evidence>
<evidence type="ECO:0000256" key="1">
    <source>
        <dbReference type="ARBA" id="ARBA00010282"/>
    </source>
</evidence>
<reference evidence="3 4" key="1">
    <citation type="journal article" date="2015" name="Genome Announc.">
        <title>Complete Genome Sequence of 'Candidatus Liberibacter africanus,' a Bacterium Associated with Citrus Huanglongbing.</title>
        <authorList>
            <person name="Lin H."/>
            <person name="Pietersen G."/>
            <person name="Han C."/>
            <person name="Read D.A."/>
            <person name="Lou B."/>
            <person name="Gupta G."/>
            <person name="Civerolo E.L."/>
        </authorList>
    </citation>
    <scope>NUCLEOTIDE SEQUENCE [LARGE SCALE GENOMIC DNA]</scope>
    <source>
        <strain evidence="3 4">PTSAPSY</strain>
    </source>
</reference>
<dbReference type="OrthoDB" id="9799320at2"/>
<evidence type="ECO:0000313" key="3">
    <source>
        <dbReference type="EMBL" id="AKK20583.1"/>
    </source>
</evidence>
<proteinExistence type="inferred from homology"/>
<gene>
    <name evidence="3" type="ORF">G293_04840</name>
</gene>
<comment type="similarity">
    <text evidence="1">Belongs to the SufE family.</text>
</comment>
<dbReference type="SUPFAM" id="SSF82649">
    <property type="entry name" value="SufE/NifU"/>
    <property type="match status" value="1"/>
</dbReference>
<dbReference type="Proteomes" id="UP000035503">
    <property type="component" value="Chromosome"/>
</dbReference>